<dbReference type="SUPFAM" id="SSF50494">
    <property type="entry name" value="Trypsin-like serine proteases"/>
    <property type="match status" value="1"/>
</dbReference>
<accession>A0A9X0D9K7</accession>
<evidence type="ECO:0000313" key="1">
    <source>
        <dbReference type="EMBL" id="KAJ7389954.1"/>
    </source>
</evidence>
<dbReference type="OrthoDB" id="5955771at2759"/>
<comment type="caution">
    <text evidence="1">The sequence shown here is derived from an EMBL/GenBank/DDBJ whole genome shotgun (WGS) entry which is preliminary data.</text>
</comment>
<sequence length="169" mass="19558">MANADQELQKVKDAVCLIVGEMRDEGLNLVRYKGTGLYYGGGWIMTVAHNFQDDIERNETTHSILSDARFRVKFDVGGQEYVFQAHQRMAFIHHLEPGDDTDFRNKDIAMVKLGHQWAYGGRDYPHWEREEHEKLEAMGAQRFALCEMGPLTLIINETVYAVTFWWSQS</sequence>
<gene>
    <name evidence="1" type="ORF">OS493_028004</name>
</gene>
<dbReference type="Proteomes" id="UP001163046">
    <property type="component" value="Unassembled WGS sequence"/>
</dbReference>
<dbReference type="InterPro" id="IPR009003">
    <property type="entry name" value="Peptidase_S1_PA"/>
</dbReference>
<protein>
    <submittedName>
        <fullName evidence="1">Uncharacterized protein</fullName>
    </submittedName>
</protein>
<keyword evidence="2" id="KW-1185">Reference proteome</keyword>
<evidence type="ECO:0000313" key="2">
    <source>
        <dbReference type="Proteomes" id="UP001163046"/>
    </source>
</evidence>
<reference evidence="1" key="1">
    <citation type="submission" date="2023-01" db="EMBL/GenBank/DDBJ databases">
        <title>Genome assembly of the deep-sea coral Lophelia pertusa.</title>
        <authorList>
            <person name="Herrera S."/>
            <person name="Cordes E."/>
        </authorList>
    </citation>
    <scope>NUCLEOTIDE SEQUENCE</scope>
    <source>
        <strain evidence="1">USNM1676648</strain>
        <tissue evidence="1">Polyp</tissue>
    </source>
</reference>
<organism evidence="1 2">
    <name type="scientific">Desmophyllum pertusum</name>
    <dbReference type="NCBI Taxonomy" id="174260"/>
    <lineage>
        <taxon>Eukaryota</taxon>
        <taxon>Metazoa</taxon>
        <taxon>Cnidaria</taxon>
        <taxon>Anthozoa</taxon>
        <taxon>Hexacorallia</taxon>
        <taxon>Scleractinia</taxon>
        <taxon>Caryophylliina</taxon>
        <taxon>Caryophylliidae</taxon>
        <taxon>Desmophyllum</taxon>
    </lineage>
</organism>
<dbReference type="AlphaFoldDB" id="A0A9X0D9K7"/>
<name>A0A9X0D9K7_9CNID</name>
<proteinExistence type="predicted"/>
<dbReference type="EMBL" id="MU825422">
    <property type="protein sequence ID" value="KAJ7389954.1"/>
    <property type="molecule type" value="Genomic_DNA"/>
</dbReference>